<evidence type="ECO:0000256" key="2">
    <source>
        <dbReference type="ARBA" id="ARBA00007639"/>
    </source>
</evidence>
<dbReference type="AlphaFoldDB" id="A0A9D1NVY9"/>
<dbReference type="EMBL" id="DVON01000184">
    <property type="protein sequence ID" value="HIV13203.1"/>
    <property type="molecule type" value="Genomic_DNA"/>
</dbReference>
<comment type="caution">
    <text evidence="7">The sequence shown here is derived from an EMBL/GenBank/DDBJ whole genome shotgun (WGS) entry which is preliminary data.</text>
</comment>
<comment type="similarity">
    <text evidence="2">Belongs to the bacterial solute-binding protein 2 family.</text>
</comment>
<feature type="signal peptide" evidence="5">
    <location>
        <begin position="1"/>
        <end position="19"/>
    </location>
</feature>
<feature type="compositionally biased region" description="Low complexity" evidence="4">
    <location>
        <begin position="33"/>
        <end position="47"/>
    </location>
</feature>
<feature type="domain" description="Periplasmic binding protein" evidence="6">
    <location>
        <begin position="98"/>
        <end position="367"/>
    </location>
</feature>
<dbReference type="InterPro" id="IPR028082">
    <property type="entry name" value="Peripla_BP_I"/>
</dbReference>
<reference evidence="7" key="2">
    <citation type="journal article" date="2021" name="PeerJ">
        <title>Extensive microbial diversity within the chicken gut microbiome revealed by metagenomics and culture.</title>
        <authorList>
            <person name="Gilroy R."/>
            <person name="Ravi A."/>
            <person name="Getino M."/>
            <person name="Pursley I."/>
            <person name="Horton D.L."/>
            <person name="Alikhan N.F."/>
            <person name="Baker D."/>
            <person name="Gharbi K."/>
            <person name="Hall N."/>
            <person name="Watson M."/>
            <person name="Adriaenssens E.M."/>
            <person name="Foster-Nyarko E."/>
            <person name="Jarju S."/>
            <person name="Secka A."/>
            <person name="Antonio M."/>
            <person name="Oren A."/>
            <person name="Chaudhuri R.R."/>
            <person name="La Ragione R."/>
            <person name="Hildebrand F."/>
            <person name="Pallen M.J."/>
        </authorList>
    </citation>
    <scope>NUCLEOTIDE SEQUENCE</scope>
    <source>
        <strain evidence="7">ChiBcec2-4451</strain>
    </source>
</reference>
<evidence type="ECO:0000256" key="1">
    <source>
        <dbReference type="ARBA" id="ARBA00004196"/>
    </source>
</evidence>
<gene>
    <name evidence="7" type="ORF">IAA63_08720</name>
</gene>
<keyword evidence="3 5" id="KW-0732">Signal</keyword>
<evidence type="ECO:0000256" key="3">
    <source>
        <dbReference type="ARBA" id="ARBA00022729"/>
    </source>
</evidence>
<feature type="compositionally biased region" description="Acidic residues" evidence="4">
    <location>
        <begin position="48"/>
        <end position="68"/>
    </location>
</feature>
<feature type="chain" id="PRO_5038614394" evidence="5">
    <location>
        <begin position="20"/>
        <end position="399"/>
    </location>
</feature>
<protein>
    <submittedName>
        <fullName evidence="7">Substrate-binding domain-containing protein</fullName>
    </submittedName>
</protein>
<feature type="region of interest" description="Disordered" evidence="4">
    <location>
        <begin position="20"/>
        <end position="77"/>
    </location>
</feature>
<name>A0A9D1NVY9_9FIRM</name>
<dbReference type="Pfam" id="PF13407">
    <property type="entry name" value="Peripla_BP_4"/>
    <property type="match status" value="1"/>
</dbReference>
<evidence type="ECO:0000313" key="8">
    <source>
        <dbReference type="Proteomes" id="UP000886723"/>
    </source>
</evidence>
<sequence length="399" mass="43406">MRKQKKILAALLAAGLLLAGCGSGNGEEEQDSSQEAQTTEETPTPQEEPAEEETSGENVEEDSEDQEEKVEISIPEQEGLVADYTTVEGLTLEAGTRFAVVVTNTESGYWKAVREGISQAVDDLNEMLGYEGSDKIQFIYDAPKDETGVNEQVDILDSVLTEAALAGKPYVLCLAAVDMSSCEAQLETASMNQIPVIILDSGVESDLVNASCVTDNYGAGQEAAKRLCEQIGDNGEIAVAAHTSLSATSQQRVQGFTDEITANHPNVSLMQVSYEPSGEEELSLEEQIRQVLDTYPNLKGYFATNEEVSEQLLSILEDYQDRQIKMVGFDVGKDQIDAIREGREAGVVCQNPYGMGYATVVAGARALMNLENSAVINTGYQWIDQSTIDLEENQKYIYE</sequence>
<dbReference type="CDD" id="cd20005">
    <property type="entry name" value="PBP1_ABC_sugar_binding-like"/>
    <property type="match status" value="1"/>
</dbReference>
<reference evidence="7" key="1">
    <citation type="submission" date="2020-10" db="EMBL/GenBank/DDBJ databases">
        <authorList>
            <person name="Gilroy R."/>
        </authorList>
    </citation>
    <scope>NUCLEOTIDE SEQUENCE</scope>
    <source>
        <strain evidence="7">ChiBcec2-4451</strain>
    </source>
</reference>
<dbReference type="PANTHER" id="PTHR46847:SF1">
    <property type="entry name" value="D-ALLOSE-BINDING PERIPLASMIC PROTEIN-RELATED"/>
    <property type="match status" value="1"/>
</dbReference>
<accession>A0A9D1NVY9</accession>
<evidence type="ECO:0000256" key="4">
    <source>
        <dbReference type="SAM" id="MobiDB-lite"/>
    </source>
</evidence>
<dbReference type="GO" id="GO:0030313">
    <property type="term" value="C:cell envelope"/>
    <property type="evidence" value="ECO:0007669"/>
    <property type="project" value="UniProtKB-SubCell"/>
</dbReference>
<dbReference type="SUPFAM" id="SSF53822">
    <property type="entry name" value="Periplasmic binding protein-like I"/>
    <property type="match status" value="1"/>
</dbReference>
<dbReference type="PROSITE" id="PS51257">
    <property type="entry name" value="PROKAR_LIPOPROTEIN"/>
    <property type="match status" value="1"/>
</dbReference>
<comment type="subcellular location">
    <subcellularLocation>
        <location evidence="1">Cell envelope</location>
    </subcellularLocation>
</comment>
<evidence type="ECO:0000256" key="5">
    <source>
        <dbReference type="SAM" id="SignalP"/>
    </source>
</evidence>
<proteinExistence type="inferred from homology"/>
<dbReference type="InterPro" id="IPR025997">
    <property type="entry name" value="SBP_2_dom"/>
</dbReference>
<dbReference type="PANTHER" id="PTHR46847">
    <property type="entry name" value="D-ALLOSE-BINDING PERIPLASMIC PROTEIN-RELATED"/>
    <property type="match status" value="1"/>
</dbReference>
<evidence type="ECO:0000313" key="7">
    <source>
        <dbReference type="EMBL" id="HIV13203.1"/>
    </source>
</evidence>
<dbReference type="GO" id="GO:0030246">
    <property type="term" value="F:carbohydrate binding"/>
    <property type="evidence" value="ECO:0007669"/>
    <property type="project" value="UniProtKB-ARBA"/>
</dbReference>
<dbReference type="Gene3D" id="3.40.50.2300">
    <property type="match status" value="2"/>
</dbReference>
<dbReference type="Proteomes" id="UP000886723">
    <property type="component" value="Unassembled WGS sequence"/>
</dbReference>
<organism evidence="7 8">
    <name type="scientific">Candidatus Pullilachnospira stercoravium</name>
    <dbReference type="NCBI Taxonomy" id="2840913"/>
    <lineage>
        <taxon>Bacteria</taxon>
        <taxon>Bacillati</taxon>
        <taxon>Bacillota</taxon>
        <taxon>Clostridia</taxon>
        <taxon>Lachnospirales</taxon>
        <taxon>Lachnospiraceae</taxon>
        <taxon>Lachnospiraceae incertae sedis</taxon>
        <taxon>Candidatus Pullilachnospira</taxon>
    </lineage>
</organism>
<evidence type="ECO:0000259" key="6">
    <source>
        <dbReference type="Pfam" id="PF13407"/>
    </source>
</evidence>